<dbReference type="Gene3D" id="2.40.50.100">
    <property type="match status" value="1"/>
</dbReference>
<dbReference type="RefSeq" id="WP_168221611.1">
    <property type="nucleotide sequence ID" value="NZ_CP042997.1"/>
</dbReference>
<feature type="coiled-coil region" evidence="2">
    <location>
        <begin position="108"/>
        <end position="194"/>
    </location>
</feature>
<gene>
    <name evidence="4" type="primary">macA_2</name>
    <name evidence="4" type="ORF">OJF2_10110</name>
</gene>
<dbReference type="FunFam" id="2.40.30.170:FF:000010">
    <property type="entry name" value="Efflux RND transporter periplasmic adaptor subunit"/>
    <property type="match status" value="1"/>
</dbReference>
<keyword evidence="5" id="KW-1185">Reference proteome</keyword>
<evidence type="ECO:0000256" key="1">
    <source>
        <dbReference type="ARBA" id="ARBA00009477"/>
    </source>
</evidence>
<feature type="domain" description="CusB-like beta-barrel" evidence="3">
    <location>
        <begin position="239"/>
        <end position="310"/>
    </location>
</feature>
<dbReference type="KEGG" id="agv:OJF2_10110"/>
<dbReference type="AlphaFoldDB" id="A0A5B9VWT5"/>
<organism evidence="4 5">
    <name type="scientific">Aquisphaera giovannonii</name>
    <dbReference type="NCBI Taxonomy" id="406548"/>
    <lineage>
        <taxon>Bacteria</taxon>
        <taxon>Pseudomonadati</taxon>
        <taxon>Planctomycetota</taxon>
        <taxon>Planctomycetia</taxon>
        <taxon>Isosphaerales</taxon>
        <taxon>Isosphaeraceae</taxon>
        <taxon>Aquisphaera</taxon>
    </lineage>
</organism>
<comment type="similarity">
    <text evidence="1">Belongs to the membrane fusion protein (MFP) (TC 8.A.1) family.</text>
</comment>
<proteinExistence type="inferred from homology"/>
<dbReference type="GO" id="GO:1990281">
    <property type="term" value="C:efflux pump complex"/>
    <property type="evidence" value="ECO:0007669"/>
    <property type="project" value="TreeGrafter"/>
</dbReference>
<dbReference type="EMBL" id="CP042997">
    <property type="protein sequence ID" value="QEH32534.1"/>
    <property type="molecule type" value="Genomic_DNA"/>
</dbReference>
<dbReference type="GO" id="GO:0015562">
    <property type="term" value="F:efflux transmembrane transporter activity"/>
    <property type="evidence" value="ECO:0007669"/>
    <property type="project" value="TreeGrafter"/>
</dbReference>
<evidence type="ECO:0000256" key="2">
    <source>
        <dbReference type="SAM" id="Coils"/>
    </source>
</evidence>
<dbReference type="SUPFAM" id="SSF111369">
    <property type="entry name" value="HlyD-like secretion proteins"/>
    <property type="match status" value="1"/>
</dbReference>
<dbReference type="Gene3D" id="2.40.420.20">
    <property type="match status" value="1"/>
</dbReference>
<name>A0A5B9VWT5_9BACT</name>
<dbReference type="Gene3D" id="1.10.287.470">
    <property type="entry name" value="Helix hairpin bin"/>
    <property type="match status" value="1"/>
</dbReference>
<evidence type="ECO:0000259" key="3">
    <source>
        <dbReference type="Pfam" id="PF25954"/>
    </source>
</evidence>
<sequence length="397" mass="42208">MRMVGVGGFAVLAVWARGWVAAHVAERGEKPGTEPPAMVRAVVLRPERLDAGVSYHAAVKEVERAELSFRVDGTIESLLEVKGPDGRPHTVHEGDVIARGTPLAKLDARDYRRERDMAAERLAGAEARRAQAEAEAGLARVERERAERLAQRASATASELDAARARDASSRAALAGARREVESARIALDQAEANLSYCSLASPFERARVASRSVDLGQRVTAGRAAFVVHDLSGVAIAFGVPDTLVGRIKLGDPMEVTSDALPAERFRGVVYKIGAAADARTRTYPVEVRVDDPRGLRPGMIATVHLSRASDALLLPLTALVPRASGPGCDAFVVVDGPHGPVVRRRRATIEDVVDDRATVLADATPGPGQSLAPGDRVVVDGVHRLSDGRAVVVED</sequence>
<dbReference type="NCBIfam" id="TIGR01730">
    <property type="entry name" value="RND_mfp"/>
    <property type="match status" value="1"/>
</dbReference>
<keyword evidence="2" id="KW-0175">Coiled coil</keyword>
<evidence type="ECO:0000313" key="4">
    <source>
        <dbReference type="EMBL" id="QEH32534.1"/>
    </source>
</evidence>
<protein>
    <submittedName>
        <fullName evidence="4">Macrolide export protein MacA</fullName>
    </submittedName>
</protein>
<dbReference type="Gene3D" id="2.40.30.170">
    <property type="match status" value="1"/>
</dbReference>
<evidence type="ECO:0000313" key="5">
    <source>
        <dbReference type="Proteomes" id="UP000324233"/>
    </source>
</evidence>
<dbReference type="Proteomes" id="UP000324233">
    <property type="component" value="Chromosome"/>
</dbReference>
<dbReference type="PANTHER" id="PTHR30469">
    <property type="entry name" value="MULTIDRUG RESISTANCE PROTEIN MDTA"/>
    <property type="match status" value="1"/>
</dbReference>
<dbReference type="InterPro" id="IPR058792">
    <property type="entry name" value="Beta-barrel_RND_2"/>
</dbReference>
<dbReference type="InterPro" id="IPR006143">
    <property type="entry name" value="RND_pump_MFP"/>
</dbReference>
<reference evidence="4 5" key="1">
    <citation type="submission" date="2019-08" db="EMBL/GenBank/DDBJ databases">
        <title>Deep-cultivation of Planctomycetes and their phenomic and genomic characterization uncovers novel biology.</title>
        <authorList>
            <person name="Wiegand S."/>
            <person name="Jogler M."/>
            <person name="Boedeker C."/>
            <person name="Pinto D."/>
            <person name="Vollmers J."/>
            <person name="Rivas-Marin E."/>
            <person name="Kohn T."/>
            <person name="Peeters S.H."/>
            <person name="Heuer A."/>
            <person name="Rast P."/>
            <person name="Oberbeckmann S."/>
            <person name="Bunk B."/>
            <person name="Jeske O."/>
            <person name="Meyerdierks A."/>
            <person name="Storesund J.E."/>
            <person name="Kallscheuer N."/>
            <person name="Luecker S."/>
            <person name="Lage O.M."/>
            <person name="Pohl T."/>
            <person name="Merkel B.J."/>
            <person name="Hornburger P."/>
            <person name="Mueller R.-W."/>
            <person name="Bruemmer F."/>
            <person name="Labrenz M."/>
            <person name="Spormann A.M."/>
            <person name="Op den Camp H."/>
            <person name="Overmann J."/>
            <person name="Amann R."/>
            <person name="Jetten M.S.M."/>
            <person name="Mascher T."/>
            <person name="Medema M.H."/>
            <person name="Devos D.P."/>
            <person name="Kaster A.-K."/>
            <person name="Ovreas L."/>
            <person name="Rohde M."/>
            <person name="Galperin M.Y."/>
            <person name="Jogler C."/>
        </authorList>
    </citation>
    <scope>NUCLEOTIDE SEQUENCE [LARGE SCALE GENOMIC DNA]</scope>
    <source>
        <strain evidence="4 5">OJF2</strain>
    </source>
</reference>
<dbReference type="Pfam" id="PF25954">
    <property type="entry name" value="Beta-barrel_RND_2"/>
    <property type="match status" value="1"/>
</dbReference>
<accession>A0A5B9VWT5</accession>